<proteinExistence type="predicted"/>
<name>A0A810B3W1_9BRAD</name>
<gene>
    <name evidence="2" type="ORF">XF2B_11640</name>
    <name evidence="3" type="ORF">XF3B_11920</name>
    <name evidence="4" type="ORF">XF8B_11970</name>
    <name evidence="5" type="ORF">XF9B_11870</name>
</gene>
<dbReference type="EMBL" id="AP023093">
    <property type="protein sequence ID" value="BCE36161.1"/>
    <property type="molecule type" value="Genomic_DNA"/>
</dbReference>
<feature type="region of interest" description="Disordered" evidence="1">
    <location>
        <begin position="1"/>
        <end position="42"/>
    </location>
</feature>
<reference evidence="2" key="1">
    <citation type="submission" date="2020-05" db="EMBL/GenBank/DDBJ databases">
        <title>Complete genome sequence of Bradyrhizobium diazoefficiens XF2 isolated from soybean nodule.</title>
        <authorList>
            <person name="Noda R."/>
            <person name="Kakizaki K."/>
            <person name="Minamisawa K."/>
        </authorList>
    </citation>
    <scope>NUCLEOTIDE SEQUENCE</scope>
    <source>
        <strain evidence="2">XF2</strain>
    </source>
</reference>
<dbReference type="EMBL" id="AP023097">
    <property type="protein sequence ID" value="BCE71086.1"/>
    <property type="molecule type" value="Genomic_DNA"/>
</dbReference>
<dbReference type="EMBL" id="AP023098">
    <property type="protein sequence ID" value="BCE79766.1"/>
    <property type="molecule type" value="Genomic_DNA"/>
</dbReference>
<dbReference type="RefSeq" id="WP_110115882.1">
    <property type="nucleotide sequence ID" value="NZ_AP022639.1"/>
</dbReference>
<evidence type="ECO:0000313" key="2">
    <source>
        <dbReference type="EMBL" id="BCE27395.1"/>
    </source>
</evidence>
<reference evidence="4" key="3">
    <citation type="submission" date="2020-05" db="EMBL/GenBank/DDBJ databases">
        <title>Complete genome sequence of Bradyrhizobium diazoefficiens XF8 isolated from soybean nodule.</title>
        <authorList>
            <person name="Noda R."/>
            <person name="Kakizaki K."/>
            <person name="Minamisawa K."/>
        </authorList>
    </citation>
    <scope>NUCLEOTIDE SEQUENCE</scope>
    <source>
        <strain evidence="4">XF8</strain>
    </source>
</reference>
<organism evidence="4">
    <name type="scientific">Bradyrhizobium diazoefficiens</name>
    <dbReference type="NCBI Taxonomy" id="1355477"/>
    <lineage>
        <taxon>Bacteria</taxon>
        <taxon>Pseudomonadati</taxon>
        <taxon>Pseudomonadota</taxon>
        <taxon>Alphaproteobacteria</taxon>
        <taxon>Hyphomicrobiales</taxon>
        <taxon>Nitrobacteraceae</taxon>
        <taxon>Bradyrhizobium</taxon>
    </lineage>
</organism>
<sequence>MSHKQNPPRQDRRSIGRAVVRKHEAPSVGSETAAPGFFNPDMARGKRQRAALEAAMYSARNK</sequence>
<evidence type="ECO:0000256" key="1">
    <source>
        <dbReference type="SAM" id="MobiDB-lite"/>
    </source>
</evidence>
<evidence type="ECO:0000313" key="3">
    <source>
        <dbReference type="EMBL" id="BCE36161.1"/>
    </source>
</evidence>
<evidence type="ECO:0000313" key="5">
    <source>
        <dbReference type="EMBL" id="BCE79766.1"/>
    </source>
</evidence>
<evidence type="ECO:0000313" key="4">
    <source>
        <dbReference type="EMBL" id="BCE71086.1"/>
    </source>
</evidence>
<accession>A0A810B3W1</accession>
<reference evidence="3" key="2">
    <citation type="submission" date="2020-05" db="EMBL/GenBank/DDBJ databases">
        <title>Complete genome sequence of Bradyrhizobium diazoefficiens XF3 isolated from soybean nodule.</title>
        <authorList>
            <person name="Noda R."/>
            <person name="Kakizaki K."/>
            <person name="Minamisawa K."/>
        </authorList>
    </citation>
    <scope>NUCLEOTIDE SEQUENCE</scope>
    <source>
        <strain evidence="3">XF3</strain>
    </source>
</reference>
<dbReference type="EMBL" id="AP023092">
    <property type="protein sequence ID" value="BCE27395.1"/>
    <property type="molecule type" value="Genomic_DNA"/>
</dbReference>
<dbReference type="AlphaFoldDB" id="A0A810B3W1"/>
<reference evidence="5" key="4">
    <citation type="submission" date="2020-05" db="EMBL/GenBank/DDBJ databases">
        <title>Complete genome sequence of Bradyrhizobium diazoefficiens XF9 isolated from soybean nodule.</title>
        <authorList>
            <person name="Noda R."/>
            <person name="Kakizaki K."/>
            <person name="Minamisawa K."/>
        </authorList>
    </citation>
    <scope>NUCLEOTIDE SEQUENCE</scope>
    <source>
        <strain evidence="5">XF9</strain>
    </source>
</reference>
<protein>
    <submittedName>
        <fullName evidence="4">Uncharacterized protein</fullName>
    </submittedName>
</protein>